<keyword evidence="2" id="KW-1185">Reference proteome</keyword>
<evidence type="ECO:0000313" key="1">
    <source>
        <dbReference type="EMBL" id="KAJ3545638.1"/>
    </source>
</evidence>
<reference evidence="1" key="1">
    <citation type="submission" date="2022-08" db="EMBL/GenBank/DDBJ databases">
        <title>Genome Sequence of Fusarium decemcellulare.</title>
        <authorList>
            <person name="Buettner E."/>
        </authorList>
    </citation>
    <scope>NUCLEOTIDE SEQUENCE</scope>
    <source>
        <strain evidence="1">Babe19</strain>
    </source>
</reference>
<proteinExistence type="predicted"/>
<organism evidence="1 2">
    <name type="scientific">Fusarium decemcellulare</name>
    <dbReference type="NCBI Taxonomy" id="57161"/>
    <lineage>
        <taxon>Eukaryota</taxon>
        <taxon>Fungi</taxon>
        <taxon>Dikarya</taxon>
        <taxon>Ascomycota</taxon>
        <taxon>Pezizomycotina</taxon>
        <taxon>Sordariomycetes</taxon>
        <taxon>Hypocreomycetidae</taxon>
        <taxon>Hypocreales</taxon>
        <taxon>Nectriaceae</taxon>
        <taxon>Fusarium</taxon>
        <taxon>Fusarium decemcellulare species complex</taxon>
    </lineage>
</organism>
<accession>A0ACC1SSJ9</accession>
<sequence>MDSENGDDGLENSGGQRSIRPSMVNQEKPQAHDSSTFADDYRRVDFHWMVRDRNYLRWFSDLLNDVSLSQDWHREHEVHPHLDIRINTHVTAKRKKISTHVYRWLLEMHRTEEHPASPLTGLLNPTHFGLRTLRRF</sequence>
<name>A0ACC1SSJ9_9HYPO</name>
<dbReference type="Proteomes" id="UP001148629">
    <property type="component" value="Unassembled WGS sequence"/>
</dbReference>
<comment type="caution">
    <text evidence="1">The sequence shown here is derived from an EMBL/GenBank/DDBJ whole genome shotgun (WGS) entry which is preliminary data.</text>
</comment>
<dbReference type="EMBL" id="JANRMS010000143">
    <property type="protein sequence ID" value="KAJ3545638.1"/>
    <property type="molecule type" value="Genomic_DNA"/>
</dbReference>
<evidence type="ECO:0000313" key="2">
    <source>
        <dbReference type="Proteomes" id="UP001148629"/>
    </source>
</evidence>
<gene>
    <name evidence="1" type="ORF">NM208_g2409</name>
</gene>
<protein>
    <submittedName>
        <fullName evidence="1">Uncharacterized protein</fullName>
    </submittedName>
</protein>